<feature type="signal peptide" evidence="2">
    <location>
        <begin position="1"/>
        <end position="23"/>
    </location>
</feature>
<keyword evidence="2" id="KW-0732">Signal</keyword>
<feature type="region of interest" description="Disordered" evidence="1">
    <location>
        <begin position="123"/>
        <end position="218"/>
    </location>
</feature>
<name>A0A9P6Q7V2_9FUNG</name>
<proteinExistence type="predicted"/>
<evidence type="ECO:0000256" key="2">
    <source>
        <dbReference type="SAM" id="SignalP"/>
    </source>
</evidence>
<comment type="caution">
    <text evidence="3">The sequence shown here is derived from an EMBL/GenBank/DDBJ whole genome shotgun (WGS) entry which is preliminary data.</text>
</comment>
<dbReference type="OrthoDB" id="10560409at2759"/>
<evidence type="ECO:0000313" key="3">
    <source>
        <dbReference type="EMBL" id="KAG0260414.1"/>
    </source>
</evidence>
<dbReference type="EMBL" id="JAAAJB010000249">
    <property type="protein sequence ID" value="KAG0260414.1"/>
    <property type="molecule type" value="Genomic_DNA"/>
</dbReference>
<feature type="compositionally biased region" description="Low complexity" evidence="1">
    <location>
        <begin position="146"/>
        <end position="158"/>
    </location>
</feature>
<sequence length="218" mass="23307">MANHSKPILTLLALLAMLTLHASHDPIAIVSAATTEVYVAHHTEPMADQTIHHPTVSRRKLVRRSESRGGGTNPALERSQSFTQTDCRVRWTDSCSNGTGSGGSGGYINGGYGSGYDPAYNTGYPNGGSRGSSGSSSDDDRDHHPSGQGSSESGSPSPSHDERRKRRHLVDAGHPSGGMRRRQLGRRMDTSGQIDRRYVPMSGGIGGQFPKESAQGRR</sequence>
<feature type="compositionally biased region" description="Basic and acidic residues" evidence="1">
    <location>
        <begin position="186"/>
        <end position="198"/>
    </location>
</feature>
<reference evidence="3" key="1">
    <citation type="journal article" date="2020" name="Fungal Divers.">
        <title>Resolving the Mortierellaceae phylogeny through synthesis of multi-gene phylogenetics and phylogenomics.</title>
        <authorList>
            <person name="Vandepol N."/>
            <person name="Liber J."/>
            <person name="Desiro A."/>
            <person name="Na H."/>
            <person name="Kennedy M."/>
            <person name="Barry K."/>
            <person name="Grigoriev I.V."/>
            <person name="Miller A.N."/>
            <person name="O'Donnell K."/>
            <person name="Stajich J.E."/>
            <person name="Bonito G."/>
        </authorList>
    </citation>
    <scope>NUCLEOTIDE SEQUENCE</scope>
    <source>
        <strain evidence="3">BC1065</strain>
    </source>
</reference>
<accession>A0A9P6Q7V2</accession>
<protein>
    <submittedName>
        <fullName evidence="3">Uncharacterized protein</fullName>
    </submittedName>
</protein>
<feature type="chain" id="PRO_5040315733" evidence="2">
    <location>
        <begin position="24"/>
        <end position="218"/>
    </location>
</feature>
<organism evidence="3 4">
    <name type="scientific">Actinomortierella ambigua</name>
    <dbReference type="NCBI Taxonomy" id="1343610"/>
    <lineage>
        <taxon>Eukaryota</taxon>
        <taxon>Fungi</taxon>
        <taxon>Fungi incertae sedis</taxon>
        <taxon>Mucoromycota</taxon>
        <taxon>Mortierellomycotina</taxon>
        <taxon>Mortierellomycetes</taxon>
        <taxon>Mortierellales</taxon>
        <taxon>Mortierellaceae</taxon>
        <taxon>Actinomortierella</taxon>
    </lineage>
</organism>
<evidence type="ECO:0000313" key="4">
    <source>
        <dbReference type="Proteomes" id="UP000807716"/>
    </source>
</evidence>
<dbReference type="Proteomes" id="UP000807716">
    <property type="component" value="Unassembled WGS sequence"/>
</dbReference>
<keyword evidence="4" id="KW-1185">Reference proteome</keyword>
<dbReference type="AlphaFoldDB" id="A0A9P6Q7V2"/>
<feature type="region of interest" description="Disordered" evidence="1">
    <location>
        <begin position="45"/>
        <end position="84"/>
    </location>
</feature>
<gene>
    <name evidence="3" type="ORF">DFQ27_003530</name>
</gene>
<evidence type="ECO:0000256" key="1">
    <source>
        <dbReference type="SAM" id="MobiDB-lite"/>
    </source>
</evidence>